<name>A0ABQ8X0Q1_PENCH</name>
<protein>
    <submittedName>
        <fullName evidence="2">PLAC8 family-domain-containing protein</fullName>
    </submittedName>
</protein>
<accession>A0ABQ8X0Q1</accession>
<proteinExistence type="predicted"/>
<dbReference type="Pfam" id="PF04749">
    <property type="entry name" value="PLAC8"/>
    <property type="match status" value="1"/>
</dbReference>
<evidence type="ECO:0000313" key="3">
    <source>
        <dbReference type="Proteomes" id="UP001220256"/>
    </source>
</evidence>
<dbReference type="Proteomes" id="UP001220256">
    <property type="component" value="Unassembled WGS sequence"/>
</dbReference>
<keyword evidence="3" id="KW-1185">Reference proteome</keyword>
<comment type="caution">
    <text evidence="2">The sequence shown here is derived from an EMBL/GenBank/DDBJ whole genome shotgun (WGS) entry which is preliminary data.</text>
</comment>
<evidence type="ECO:0000256" key="1">
    <source>
        <dbReference type="SAM" id="Phobius"/>
    </source>
</evidence>
<feature type="transmembrane region" description="Helical" evidence="1">
    <location>
        <begin position="36"/>
        <end position="54"/>
    </location>
</feature>
<dbReference type="InterPro" id="IPR006461">
    <property type="entry name" value="PLAC_motif_containing"/>
</dbReference>
<reference evidence="2 3" key="1">
    <citation type="journal article" date="2023" name="IMA Fungus">
        <title>Comparative genomic study of the Penicillium genus elucidates a diverse pangenome and 15 lateral gene transfer events.</title>
        <authorList>
            <person name="Petersen C."/>
            <person name="Sorensen T."/>
            <person name="Nielsen M.R."/>
            <person name="Sondergaard T.E."/>
            <person name="Sorensen J.L."/>
            <person name="Fitzpatrick D.A."/>
            <person name="Frisvad J.C."/>
            <person name="Nielsen K.L."/>
        </authorList>
    </citation>
    <scope>NUCLEOTIDE SEQUENCE [LARGE SCALE GENOMIC DNA]</scope>
    <source>
        <strain evidence="2 3">IBT 3361</strain>
    </source>
</reference>
<dbReference type="NCBIfam" id="TIGR01571">
    <property type="entry name" value="A_thal_Cys_rich"/>
    <property type="match status" value="1"/>
</dbReference>
<keyword evidence="1" id="KW-1133">Transmembrane helix</keyword>
<dbReference type="EMBL" id="JAPVEB010000001">
    <property type="protein sequence ID" value="KAJ5284688.1"/>
    <property type="molecule type" value="Genomic_DNA"/>
</dbReference>
<keyword evidence="1" id="KW-0472">Membrane</keyword>
<evidence type="ECO:0000313" key="2">
    <source>
        <dbReference type="EMBL" id="KAJ5284688.1"/>
    </source>
</evidence>
<sequence length="111" mass="12659">FAPCCLYSKTQSRLKDAELRNYGYCNHEVLVLSPELCYLFSFLCCVGLHWVLLAKKRNNMRKQFDIAGSASGDYMESCCCSCCVLAQLDKEVEHQSITEFGYQLTPAMSYK</sequence>
<keyword evidence="1" id="KW-0812">Transmembrane</keyword>
<organism evidence="2 3">
    <name type="scientific">Penicillium chrysogenum</name>
    <name type="common">Penicillium notatum</name>
    <dbReference type="NCBI Taxonomy" id="5076"/>
    <lineage>
        <taxon>Eukaryota</taxon>
        <taxon>Fungi</taxon>
        <taxon>Dikarya</taxon>
        <taxon>Ascomycota</taxon>
        <taxon>Pezizomycotina</taxon>
        <taxon>Eurotiomycetes</taxon>
        <taxon>Eurotiomycetidae</taxon>
        <taxon>Eurotiales</taxon>
        <taxon>Aspergillaceae</taxon>
        <taxon>Penicillium</taxon>
        <taxon>Penicillium chrysogenum species complex</taxon>
    </lineage>
</organism>
<gene>
    <name evidence="2" type="ORF">N7505_002668</name>
</gene>
<feature type="non-terminal residue" evidence="2">
    <location>
        <position position="1"/>
    </location>
</feature>